<gene>
    <name evidence="1" type="ORF">AYI70_g11477</name>
</gene>
<dbReference type="Proteomes" id="UP000187283">
    <property type="component" value="Unassembled WGS sequence"/>
</dbReference>
<evidence type="ECO:0000313" key="2">
    <source>
        <dbReference type="Proteomes" id="UP000187283"/>
    </source>
</evidence>
<proteinExistence type="predicted"/>
<dbReference type="OrthoDB" id="10543778at2759"/>
<dbReference type="EMBL" id="LSSN01005765">
    <property type="protein sequence ID" value="OMJ08552.1"/>
    <property type="molecule type" value="Genomic_DNA"/>
</dbReference>
<protein>
    <submittedName>
        <fullName evidence="1">Uncharacterized protein</fullName>
    </submittedName>
</protein>
<accession>A0A1R1X1Q0</accession>
<name>A0A1R1X1Q0_9FUNG</name>
<reference evidence="1 2" key="1">
    <citation type="submission" date="2017-01" db="EMBL/GenBank/DDBJ databases">
        <authorList>
            <person name="Mah S.A."/>
            <person name="Swanson W.J."/>
            <person name="Moy G.W."/>
            <person name="Vacquier V.D."/>
        </authorList>
    </citation>
    <scope>NUCLEOTIDE SEQUENCE [LARGE SCALE GENOMIC DNA]</scope>
    <source>
        <strain evidence="1 2">GSMNP</strain>
    </source>
</reference>
<organism evidence="1 2">
    <name type="scientific">Smittium culicis</name>
    <dbReference type="NCBI Taxonomy" id="133412"/>
    <lineage>
        <taxon>Eukaryota</taxon>
        <taxon>Fungi</taxon>
        <taxon>Fungi incertae sedis</taxon>
        <taxon>Zoopagomycota</taxon>
        <taxon>Kickxellomycotina</taxon>
        <taxon>Harpellomycetes</taxon>
        <taxon>Harpellales</taxon>
        <taxon>Legeriomycetaceae</taxon>
        <taxon>Smittium</taxon>
    </lineage>
</organism>
<keyword evidence="2" id="KW-1185">Reference proteome</keyword>
<comment type="caution">
    <text evidence="1">The sequence shown here is derived from an EMBL/GenBank/DDBJ whole genome shotgun (WGS) entry which is preliminary data.</text>
</comment>
<sequence>MTSLIFHAILPQYLFVKIGDFPLFGSSIIVVACRSSVCEVGRAMWSGNQIADIHIGITRVIFNHSRLTFCTTWEIRFHGGQQQGFLNSDQL</sequence>
<dbReference type="AlphaFoldDB" id="A0A1R1X1Q0"/>
<evidence type="ECO:0000313" key="1">
    <source>
        <dbReference type="EMBL" id="OMJ08552.1"/>
    </source>
</evidence>